<keyword evidence="6" id="KW-1185">Reference proteome</keyword>
<reference evidence="5 6" key="1">
    <citation type="submission" date="2019-12" db="EMBL/GenBank/DDBJ databases">
        <authorList>
            <person name="Alioto T."/>
            <person name="Alioto T."/>
            <person name="Gomez Garrido J."/>
        </authorList>
    </citation>
    <scope>NUCLEOTIDE SEQUENCE [LARGE SCALE GENOMIC DNA]</scope>
</reference>
<dbReference type="AlphaFoldDB" id="A0A8S0RMN7"/>
<organism evidence="5 6">
    <name type="scientific">Olea europaea subsp. europaea</name>
    <dbReference type="NCBI Taxonomy" id="158383"/>
    <lineage>
        <taxon>Eukaryota</taxon>
        <taxon>Viridiplantae</taxon>
        <taxon>Streptophyta</taxon>
        <taxon>Embryophyta</taxon>
        <taxon>Tracheophyta</taxon>
        <taxon>Spermatophyta</taxon>
        <taxon>Magnoliopsida</taxon>
        <taxon>eudicotyledons</taxon>
        <taxon>Gunneridae</taxon>
        <taxon>Pentapetalae</taxon>
        <taxon>asterids</taxon>
        <taxon>lamiids</taxon>
        <taxon>Lamiales</taxon>
        <taxon>Oleaceae</taxon>
        <taxon>Oleeae</taxon>
        <taxon>Olea</taxon>
    </lineage>
</organism>
<protein>
    <recommendedName>
        <fullName evidence="4">Disease resistance N-terminal domain-containing protein</fullName>
    </recommendedName>
</protein>
<dbReference type="Gramene" id="OE9A086931T1">
    <property type="protein sequence ID" value="OE9A086931C1"/>
    <property type="gene ID" value="OE9A086931"/>
</dbReference>
<dbReference type="InterPro" id="IPR041118">
    <property type="entry name" value="Rx_N"/>
</dbReference>
<dbReference type="Gene3D" id="1.20.5.4130">
    <property type="match status" value="1"/>
</dbReference>
<evidence type="ECO:0000313" key="6">
    <source>
        <dbReference type="Proteomes" id="UP000594638"/>
    </source>
</evidence>
<accession>A0A8S0RMN7</accession>
<proteinExistence type="predicted"/>
<dbReference type="Proteomes" id="UP000594638">
    <property type="component" value="Unassembled WGS sequence"/>
</dbReference>
<sequence length="137" mass="15890">MEAVAIEGVKFILEKLFAVAAGEINLVRGFKNELANLKKYLVKVNQVLEDAARYENDKGVISWLKDLEDAAYDADIVLDEIKYEDLRRTIEMPDEIKPMRCLNIFCCTNTTLTFQREMAHKIKDINANFKRDYKLHC</sequence>
<keyword evidence="2" id="KW-0547">Nucleotide-binding</keyword>
<evidence type="ECO:0000256" key="2">
    <source>
        <dbReference type="ARBA" id="ARBA00022741"/>
    </source>
</evidence>
<evidence type="ECO:0000256" key="1">
    <source>
        <dbReference type="ARBA" id="ARBA00022737"/>
    </source>
</evidence>
<comment type="caution">
    <text evidence="5">The sequence shown here is derived from an EMBL/GenBank/DDBJ whole genome shotgun (WGS) entry which is preliminary data.</text>
</comment>
<dbReference type="EMBL" id="CACTIH010003647">
    <property type="protein sequence ID" value="CAA2980443.1"/>
    <property type="molecule type" value="Genomic_DNA"/>
</dbReference>
<keyword evidence="1" id="KW-0677">Repeat</keyword>
<dbReference type="Pfam" id="PF18052">
    <property type="entry name" value="Rx_N"/>
    <property type="match status" value="1"/>
</dbReference>
<evidence type="ECO:0000313" key="5">
    <source>
        <dbReference type="EMBL" id="CAA2980443.1"/>
    </source>
</evidence>
<evidence type="ECO:0000259" key="4">
    <source>
        <dbReference type="Pfam" id="PF18052"/>
    </source>
</evidence>
<dbReference type="GO" id="GO:0006952">
    <property type="term" value="P:defense response"/>
    <property type="evidence" value="ECO:0007669"/>
    <property type="project" value="UniProtKB-KW"/>
</dbReference>
<dbReference type="GO" id="GO:0000166">
    <property type="term" value="F:nucleotide binding"/>
    <property type="evidence" value="ECO:0007669"/>
    <property type="project" value="UniProtKB-KW"/>
</dbReference>
<feature type="domain" description="Disease resistance N-terminal" evidence="4">
    <location>
        <begin position="9"/>
        <end position="89"/>
    </location>
</feature>
<gene>
    <name evidence="5" type="ORF">OLEA9_A086931</name>
</gene>
<name>A0A8S0RMN7_OLEEU</name>
<dbReference type="OrthoDB" id="911390at2759"/>
<evidence type="ECO:0000256" key="3">
    <source>
        <dbReference type="ARBA" id="ARBA00022821"/>
    </source>
</evidence>
<keyword evidence="3" id="KW-0611">Plant defense</keyword>